<dbReference type="RefSeq" id="WP_224122862.1">
    <property type="nucleotide sequence ID" value="NZ_JAIQZJ010000005.1"/>
</dbReference>
<comment type="caution">
    <text evidence="2">The sequence shown here is derived from an EMBL/GenBank/DDBJ whole genome shotgun (WGS) entry which is preliminary data.</text>
</comment>
<reference evidence="2 3" key="1">
    <citation type="submission" date="2021-09" db="EMBL/GenBank/DDBJ databases">
        <title>Whole genome sequence of Nocardioides sp. GBK3QG-3.</title>
        <authorList>
            <person name="Tuo L."/>
        </authorList>
    </citation>
    <scope>NUCLEOTIDE SEQUENCE [LARGE SCALE GENOMIC DNA]</scope>
    <source>
        <strain evidence="2 3">GBK3QG-3</strain>
    </source>
</reference>
<name>A0ABS7UC81_9ACTN</name>
<dbReference type="Gene3D" id="3.40.50.300">
    <property type="entry name" value="P-loop containing nucleotide triphosphate hydrolases"/>
    <property type="match status" value="1"/>
</dbReference>
<evidence type="ECO:0000313" key="2">
    <source>
        <dbReference type="EMBL" id="MBZ5738487.1"/>
    </source>
</evidence>
<gene>
    <name evidence="2" type="ORF">K8U61_09975</name>
</gene>
<keyword evidence="3" id="KW-1185">Reference proteome</keyword>
<evidence type="ECO:0008006" key="4">
    <source>
        <dbReference type="Google" id="ProtNLM"/>
    </source>
</evidence>
<organism evidence="2 3">
    <name type="scientific">Nocardioides mangrovi</name>
    <dbReference type="NCBI Taxonomy" id="2874580"/>
    <lineage>
        <taxon>Bacteria</taxon>
        <taxon>Bacillati</taxon>
        <taxon>Actinomycetota</taxon>
        <taxon>Actinomycetes</taxon>
        <taxon>Propionibacteriales</taxon>
        <taxon>Nocardioidaceae</taxon>
        <taxon>Nocardioides</taxon>
    </lineage>
</organism>
<dbReference type="InterPro" id="IPR027417">
    <property type="entry name" value="P-loop_NTPase"/>
</dbReference>
<dbReference type="Proteomes" id="UP000780875">
    <property type="component" value="Unassembled WGS sequence"/>
</dbReference>
<sequence length="75" mass="8001">MLATHGDGALLVVRYGSTTRDQLAQAADRLAQVGSAPVGVVLNMVPNQRRSHGYGYAPTPEANGADGKQVRKRKR</sequence>
<dbReference type="EMBL" id="JAIQZJ010000005">
    <property type="protein sequence ID" value="MBZ5738487.1"/>
    <property type="molecule type" value="Genomic_DNA"/>
</dbReference>
<protein>
    <recommendedName>
        <fullName evidence="4">CpsD/CapB family tyrosine-protein kinase</fullName>
    </recommendedName>
</protein>
<evidence type="ECO:0000313" key="3">
    <source>
        <dbReference type="Proteomes" id="UP000780875"/>
    </source>
</evidence>
<accession>A0ABS7UC81</accession>
<evidence type="ECO:0000256" key="1">
    <source>
        <dbReference type="SAM" id="MobiDB-lite"/>
    </source>
</evidence>
<feature type="region of interest" description="Disordered" evidence="1">
    <location>
        <begin position="49"/>
        <end position="75"/>
    </location>
</feature>
<proteinExistence type="predicted"/>